<dbReference type="AlphaFoldDB" id="A0A1Q5PS25"/>
<comment type="caution">
    <text evidence="2">The sequence shown here is derived from an EMBL/GenBank/DDBJ whole genome shotgun (WGS) entry which is preliminary data.</text>
</comment>
<name>A0A1Q5PS25_9ACTO</name>
<dbReference type="InterPro" id="IPR026866">
    <property type="entry name" value="CR006_AAA"/>
</dbReference>
<dbReference type="EMBL" id="MPDM01000002">
    <property type="protein sequence ID" value="OKL50388.1"/>
    <property type="molecule type" value="Genomic_DNA"/>
</dbReference>
<organism evidence="2 3">
    <name type="scientific">Boudabousia marimammalium</name>
    <dbReference type="NCBI Taxonomy" id="156892"/>
    <lineage>
        <taxon>Bacteria</taxon>
        <taxon>Bacillati</taxon>
        <taxon>Actinomycetota</taxon>
        <taxon>Actinomycetes</taxon>
        <taxon>Actinomycetales</taxon>
        <taxon>Actinomycetaceae</taxon>
        <taxon>Boudabousia</taxon>
    </lineage>
</organism>
<accession>A0A1Q5PS25</accession>
<dbReference type="Pfam" id="PF13166">
    <property type="entry name" value="AAA_13"/>
    <property type="match status" value="1"/>
</dbReference>
<gene>
    <name evidence="2" type="ORF">BM477_02715</name>
</gene>
<dbReference type="Proteomes" id="UP000186465">
    <property type="component" value="Unassembled WGS sequence"/>
</dbReference>
<keyword evidence="3" id="KW-1185">Reference proteome</keyword>
<evidence type="ECO:0000313" key="2">
    <source>
        <dbReference type="EMBL" id="OKL50388.1"/>
    </source>
</evidence>
<dbReference type="Gene3D" id="3.40.50.300">
    <property type="entry name" value="P-loop containing nucleotide triphosphate hydrolases"/>
    <property type="match status" value="1"/>
</dbReference>
<evidence type="ECO:0000313" key="3">
    <source>
        <dbReference type="Proteomes" id="UP000186465"/>
    </source>
</evidence>
<proteinExistence type="predicted"/>
<sequence>MSMEIKINNCNSVDEGIVVIEENRLNIKYAVNGTGKTTISKALQAFLSGNDEEKKKLIPFKFRETDSGVEPDLSGYERFRSVAVFDEEYVQSYVFQADEIIKNSFEIFVKTANYDRYESEIAELISCVSSSFAEDSDLGDLIYVFETFVRSFGKAKSGYSKAGEIAKGLGKGNNIDNIPSGLEVYEPYLHSPSNVDWLRWQLAGKEYLEIADTCPYCASNLQESHRDTILDVGNEYDRNSVTKLTRLLTVFDGLKPYLSTDTTTKLTQIYKSSIGLTDNQIKYLIEIKDQANNVLQQLNKLKSLGFHTLKYSESIRDALAEYRISISECSNLQSELMGNIVEELNSRLDKVIEVAGRLQGQVNQQKRHIKNTIDKYSKEINDFLFYAGYKYQVSIEYEEDSNYRLLLRHIDSNSRLENANEHLSYGERNAFALVLFMYETISNNVDLVILDDPISSFDGNKKFAILNMLFMGKTSLKNSTVLLFTHEFGTVIDAIKNMSGKIEPSPTASFLSNKDGELVELPIRGQDIKSFVNIAEAAFVSNIDSLNKLVYFRRLQEMEGDKGIAWQLASNVFHRRENPTVKCEDGTFREMTDTEIERASLEIRSRIPNFTYENEYQKTQDVTLLIDLYRKSSSNYEKMQLFRIIFNENHSNDVIRKFINESFHVENDYLFQLDPRDYDTIPQYVIAQCNQEIRRVEDEMQSGFSTA</sequence>
<reference evidence="3" key="1">
    <citation type="submission" date="2016-11" db="EMBL/GenBank/DDBJ databases">
        <title>Actinomyces gypaetusis sp. nov. isolated from Gypaetus barbatus in Qinghai Tibet Plateau China.</title>
        <authorList>
            <person name="Meng X."/>
        </authorList>
    </citation>
    <scope>NUCLEOTIDE SEQUENCE [LARGE SCALE GENOMIC DNA]</scope>
    <source>
        <strain evidence="3">DSM 15383</strain>
    </source>
</reference>
<dbReference type="OrthoDB" id="4428168at2"/>
<dbReference type="SUPFAM" id="SSF52540">
    <property type="entry name" value="P-loop containing nucleoside triphosphate hydrolases"/>
    <property type="match status" value="1"/>
</dbReference>
<protein>
    <recommendedName>
        <fullName evidence="1">Protein CR006 P-loop domain-containing protein</fullName>
    </recommendedName>
</protein>
<feature type="domain" description="Protein CR006 P-loop" evidence="1">
    <location>
        <begin position="311"/>
        <end position="488"/>
    </location>
</feature>
<evidence type="ECO:0000259" key="1">
    <source>
        <dbReference type="Pfam" id="PF13166"/>
    </source>
</evidence>
<dbReference type="InterPro" id="IPR027417">
    <property type="entry name" value="P-loop_NTPase"/>
</dbReference>